<gene>
    <name evidence="1" type="ORF">Edafosvirus34_7</name>
</gene>
<reference evidence="1" key="1">
    <citation type="submission" date="2018-10" db="EMBL/GenBank/DDBJ databases">
        <title>Hidden diversity of soil giant viruses.</title>
        <authorList>
            <person name="Schulz F."/>
            <person name="Alteio L."/>
            <person name="Goudeau D."/>
            <person name="Ryan E.M."/>
            <person name="Malmstrom R.R."/>
            <person name="Blanchard J."/>
            <person name="Woyke T."/>
        </authorList>
    </citation>
    <scope>NUCLEOTIDE SEQUENCE</scope>
    <source>
        <strain evidence="1">EDV1</strain>
    </source>
</reference>
<protein>
    <submittedName>
        <fullName evidence="1">Uncharacterized protein</fullName>
    </submittedName>
</protein>
<sequence>MIRVGTRIYNKNGTFTDPSFPDFTPIVCLTKSTEYGDLGPYCLKDDKGRYMENIYQFARLYEEIAETTIRYSRYSQLITWTHPKEIHVKDKKITEEYWKWREKGMKNKYPIRYPAGFNGKNKGMCALKENDDGTYDILDYIESRKQLYAATYCPLVESLPKFKDLKKRLKKGENLLIIEVDGPHQESLDYYKIKYNVGNNFIENNTILINKENIQIMLCDDKHSFGHGYCLASSLLGKSNEWIMKCGNELIKTVQKVAINDKKNKKYYTIIKNAIGYCICSRDVSIHDYEFTNSYAKIPLETITLETINEALNYKKEAKNKK</sequence>
<organism evidence="1">
    <name type="scientific">Edafosvirus sp</name>
    <dbReference type="NCBI Taxonomy" id="2487765"/>
    <lineage>
        <taxon>Viruses</taxon>
        <taxon>Varidnaviria</taxon>
        <taxon>Bamfordvirae</taxon>
        <taxon>Nucleocytoviricota</taxon>
        <taxon>Megaviricetes</taxon>
        <taxon>Imitervirales</taxon>
        <taxon>Mimiviridae</taxon>
        <taxon>Klosneuvirinae</taxon>
    </lineage>
</organism>
<dbReference type="EMBL" id="MK072099">
    <property type="protein sequence ID" value="AYV78797.1"/>
    <property type="molecule type" value="Genomic_DNA"/>
</dbReference>
<proteinExistence type="predicted"/>
<accession>A0A3G4ZV69</accession>
<name>A0A3G4ZV69_9VIRU</name>
<evidence type="ECO:0000313" key="1">
    <source>
        <dbReference type="EMBL" id="AYV78797.1"/>
    </source>
</evidence>